<dbReference type="InterPro" id="IPR005788">
    <property type="entry name" value="PDI_thioredoxin-like_dom"/>
</dbReference>
<dbReference type="SUPFAM" id="SSF52833">
    <property type="entry name" value="Thioredoxin-like"/>
    <property type="match status" value="3"/>
</dbReference>
<evidence type="ECO:0000256" key="15">
    <source>
        <dbReference type="ARBA" id="ARBA00023284"/>
    </source>
</evidence>
<dbReference type="InterPro" id="IPR045872">
    <property type="entry name" value="Arf1-5-like"/>
</dbReference>
<dbReference type="Pfam" id="PF13202">
    <property type="entry name" value="EF-hand_5"/>
    <property type="match status" value="1"/>
</dbReference>
<dbReference type="GO" id="GO:0005783">
    <property type="term" value="C:endoplasmic reticulum"/>
    <property type="evidence" value="ECO:0007669"/>
    <property type="project" value="TreeGrafter"/>
</dbReference>
<dbReference type="PRINTS" id="PR00328">
    <property type="entry name" value="SAR1GTPBP"/>
</dbReference>
<dbReference type="PROSITE" id="PS51352">
    <property type="entry name" value="THIOREDOXIN_2"/>
    <property type="match status" value="3"/>
</dbReference>
<proteinExistence type="inferred from homology"/>
<feature type="binding site" evidence="19">
    <location>
        <position position="780"/>
    </location>
    <ligand>
        <name>Mg(2+)</name>
        <dbReference type="ChEBI" id="CHEBI:18420"/>
    </ligand>
</feature>
<comment type="caution">
    <text evidence="25">The sequence shown here is derived from an EMBL/GenBank/DDBJ whole genome shotgun (WGS) entry which is preliminary data.</text>
</comment>
<sequence>MPPCDNLLGEEMYAKPKTTDESLARNVCKTIAFSQVNDDYCDCPDGSDEPGTSACPNGIFYCANAGHKPLNLASSRVNDGICDCCDGSDEYAKYTVTCPNICLQLGRHAREEAQRKAELIKAGKHLKAELSQRGIQRKEEKKEKLVELQKNKDEAEKVKAEKQKLKDGIEALENKALELYRKLEEEEKKQKAEAEAAKNRVEATETFNKFDSNQDGLIDLSELQTRQTFDKDRNGEVSEEEAKYFLNNEESVDLEKFITDAWPNIKPYLMMDAGLFKPPTTETTPGELEDLQEGEEDEEHDDGATDGEEEEEEEEEEPYQPEEQVDEPSKALQYDEETQKIVDQATSARNEFAEAERAVRDIESEIKSIQEYLEKDFGPDEEFASLEGECFDYSDHEYIYKLCPFEKTTQQPKSGSAETRLGTWGSHDEDAHTIKYTTENFAEELPKKNHFVMFYAPWCGHCQRLGPTWEQLAEMLNEDDSNIKIAKVDCTADSSLCSEHDVTGYPTLKFFKVGSSEGVKFRGTRDLPTLTTFINEQLREGEEGDVEIKPPQAVSGLVELNEDNFEKYAATGKHFVKFYAPWCGHCQKLAPVWEQLAKSLEFDSSISIAKLDCTQHRTICNQFEVKGYPTLLWIEDGKKVDKYQGDRTHEDLKLYVNKMMGMAEVPTESDKPQAEEGEGVGILNGHNFKHGIESGITFVKFFAPWCGHCKRLAPTWDDLGKKFIADGGVNIVKVDCTLDINKDLCNDQEMGLSLSNLFRKLFAKKQLRILMVGLDGAGKTTVLYKLKFGEIVTTIPTIGFNVEMVEYKNIMFTVWDVGGQDKIRRLWRHYFQNTQGIIFVVDSSDRDRIEEAGKELQSLMLEHELQNAVLLVLANKQDLPISMTTPEIAEKMQLNGLHDRKWHIQGSCALKGNGLYEGFEWLSRELL</sequence>
<evidence type="ECO:0000313" key="26">
    <source>
        <dbReference type="Proteomes" id="UP000719412"/>
    </source>
</evidence>
<feature type="binding site" evidence="18">
    <location>
        <begin position="773"/>
        <end position="780"/>
    </location>
    <ligand>
        <name>GTP</name>
        <dbReference type="ChEBI" id="CHEBI:37565"/>
    </ligand>
</feature>
<dbReference type="Proteomes" id="UP000719412">
    <property type="component" value="Unassembled WGS sequence"/>
</dbReference>
<keyword evidence="15" id="KW-0676">Redox-active center</keyword>
<evidence type="ECO:0000256" key="16">
    <source>
        <dbReference type="ARBA" id="ARBA00023288"/>
    </source>
</evidence>
<dbReference type="InterPro" id="IPR017937">
    <property type="entry name" value="Thioredoxin_CS"/>
</dbReference>
<dbReference type="PROSITE" id="PS50222">
    <property type="entry name" value="EF_HAND_2"/>
    <property type="match status" value="1"/>
</dbReference>
<feature type="binding site" evidence="18">
    <location>
        <begin position="875"/>
        <end position="878"/>
    </location>
    <ligand>
        <name>GTP</name>
        <dbReference type="ChEBI" id="CHEBI:37565"/>
    </ligand>
</feature>
<keyword evidence="14 18" id="KW-0342">GTP-binding</keyword>
<dbReference type="SMART" id="SM00177">
    <property type="entry name" value="ARF"/>
    <property type="match status" value="1"/>
</dbReference>
<evidence type="ECO:0000256" key="14">
    <source>
        <dbReference type="ARBA" id="ARBA00023134"/>
    </source>
</evidence>
<feature type="domain" description="Thioredoxin" evidence="24">
    <location>
        <begin position="372"/>
        <end position="519"/>
    </location>
</feature>
<dbReference type="InterPro" id="IPR002048">
    <property type="entry name" value="EF_hand_dom"/>
</dbReference>
<dbReference type="PANTHER" id="PTHR45672">
    <property type="entry name" value="PROTEIN DISULFIDE-ISOMERASE C17H9.14C-RELATED"/>
    <property type="match status" value="1"/>
</dbReference>
<dbReference type="Pfam" id="PF00085">
    <property type="entry name" value="Thioredoxin"/>
    <property type="match status" value="3"/>
</dbReference>
<dbReference type="FunFam" id="3.40.30.10:FF:000398">
    <property type="entry name" value="Thioredoxin domain-containing protein"/>
    <property type="match status" value="1"/>
</dbReference>
<feature type="binding site" evidence="18">
    <location>
        <position position="819"/>
    </location>
    <ligand>
        <name>GTP</name>
        <dbReference type="ChEBI" id="CHEBI:37565"/>
    </ligand>
</feature>
<accession>A0A8J6HPP0</accession>
<keyword evidence="13" id="KW-0333">Golgi apparatus</keyword>
<evidence type="ECO:0000256" key="6">
    <source>
        <dbReference type="ARBA" id="ARBA00022707"/>
    </source>
</evidence>
<dbReference type="InterPro" id="IPR051063">
    <property type="entry name" value="PDI"/>
</dbReference>
<dbReference type="InterPro" id="IPR013766">
    <property type="entry name" value="Thioredoxin_domain"/>
</dbReference>
<comment type="catalytic activity">
    <reaction evidence="17">
        <text>GTP + H2O = GDP + phosphate + H(+)</text>
        <dbReference type="Rhea" id="RHEA:19669"/>
        <dbReference type="ChEBI" id="CHEBI:15377"/>
        <dbReference type="ChEBI" id="CHEBI:15378"/>
        <dbReference type="ChEBI" id="CHEBI:37565"/>
        <dbReference type="ChEBI" id="CHEBI:43474"/>
        <dbReference type="ChEBI" id="CHEBI:58189"/>
        <dbReference type="EC" id="3.6.5.2"/>
    </reaction>
</comment>
<keyword evidence="19" id="KW-0479">Metal-binding</keyword>
<organism evidence="25 26">
    <name type="scientific">Tenebrio molitor</name>
    <name type="common">Yellow mealworm beetle</name>
    <dbReference type="NCBI Taxonomy" id="7067"/>
    <lineage>
        <taxon>Eukaryota</taxon>
        <taxon>Metazoa</taxon>
        <taxon>Ecdysozoa</taxon>
        <taxon>Arthropoda</taxon>
        <taxon>Hexapoda</taxon>
        <taxon>Insecta</taxon>
        <taxon>Pterygota</taxon>
        <taxon>Neoptera</taxon>
        <taxon>Endopterygota</taxon>
        <taxon>Coleoptera</taxon>
        <taxon>Polyphaga</taxon>
        <taxon>Cucujiformia</taxon>
        <taxon>Tenebrionidae</taxon>
        <taxon>Tenebrio</taxon>
    </lineage>
</organism>
<keyword evidence="19" id="KW-0460">Magnesium</keyword>
<dbReference type="InterPro" id="IPR018247">
    <property type="entry name" value="EF_Hand_1_Ca_BS"/>
</dbReference>
<dbReference type="EMBL" id="JABDTM020017575">
    <property type="protein sequence ID" value="KAH0818490.1"/>
    <property type="molecule type" value="Genomic_DNA"/>
</dbReference>
<evidence type="ECO:0000256" key="5">
    <source>
        <dbReference type="ARBA" id="ARBA00022448"/>
    </source>
</evidence>
<evidence type="ECO:0000256" key="2">
    <source>
        <dbReference type="ARBA" id="ARBA00006347"/>
    </source>
</evidence>
<evidence type="ECO:0000256" key="20">
    <source>
        <dbReference type="RuleBase" id="RU004208"/>
    </source>
</evidence>
<dbReference type="InterPro" id="IPR005225">
    <property type="entry name" value="Small_GTP-bd"/>
</dbReference>
<keyword evidence="26" id="KW-1185">Reference proteome</keyword>
<keyword evidence="6" id="KW-0519">Myristate</keyword>
<dbReference type="PROSITE" id="PS00018">
    <property type="entry name" value="EF_HAND_1"/>
    <property type="match status" value="1"/>
</dbReference>
<dbReference type="PROSITE" id="PS51419">
    <property type="entry name" value="RAB"/>
    <property type="match status" value="1"/>
</dbReference>
<dbReference type="GO" id="GO:0003925">
    <property type="term" value="F:G protein activity"/>
    <property type="evidence" value="ECO:0007669"/>
    <property type="project" value="UniProtKB-EC"/>
</dbReference>
<dbReference type="GO" id="GO:0016192">
    <property type="term" value="P:vesicle-mediated transport"/>
    <property type="evidence" value="ECO:0007669"/>
    <property type="project" value="UniProtKB-KW"/>
</dbReference>
<dbReference type="PANTHER" id="PTHR45672:SF3">
    <property type="entry name" value="THIOREDOXIN DOMAIN-CONTAINING PROTEIN 5"/>
    <property type="match status" value="1"/>
</dbReference>
<dbReference type="PROSITE" id="PS00194">
    <property type="entry name" value="THIOREDOXIN_1"/>
    <property type="match status" value="3"/>
</dbReference>
<feature type="region of interest" description="Disordered" evidence="22">
    <location>
        <begin position="276"/>
        <end position="330"/>
    </location>
</feature>
<dbReference type="Gene3D" id="1.10.238.10">
    <property type="entry name" value="EF-hand"/>
    <property type="match status" value="1"/>
</dbReference>
<dbReference type="InterPro" id="IPR028146">
    <property type="entry name" value="PRKCSH_N"/>
</dbReference>
<dbReference type="InterPro" id="IPR011992">
    <property type="entry name" value="EF-hand-dom_pair"/>
</dbReference>
<dbReference type="FunFam" id="3.40.50.300:FF:003500">
    <property type="entry name" value="ADP-ribosylation factor 1"/>
    <property type="match status" value="1"/>
</dbReference>
<dbReference type="AlphaFoldDB" id="A0A8J6HPP0"/>
<feature type="compositionally biased region" description="Acidic residues" evidence="22">
    <location>
        <begin position="287"/>
        <end position="326"/>
    </location>
</feature>
<evidence type="ECO:0000256" key="19">
    <source>
        <dbReference type="PIRSR" id="PIRSR606689-2"/>
    </source>
</evidence>
<feature type="coiled-coil region" evidence="21">
    <location>
        <begin position="131"/>
        <end position="204"/>
    </location>
</feature>
<keyword evidence="7" id="KW-0732">Signal</keyword>
<feature type="binding site" evidence="19">
    <location>
        <position position="797"/>
    </location>
    <ligand>
        <name>Mg(2+)</name>
        <dbReference type="ChEBI" id="CHEBI:18420"/>
    </ligand>
</feature>
<evidence type="ECO:0000256" key="17">
    <source>
        <dbReference type="ARBA" id="ARBA00048098"/>
    </source>
</evidence>
<dbReference type="FunFam" id="3.40.30.10:FF:000625">
    <property type="entry name" value="Protein disulfide isomerase, putative"/>
    <property type="match status" value="1"/>
</dbReference>
<gene>
    <name evidence="25" type="ORF">GEV33_004300</name>
</gene>
<dbReference type="CDD" id="cd03005">
    <property type="entry name" value="PDI_a_ERp46"/>
    <property type="match status" value="2"/>
</dbReference>
<name>A0A8J6HPP0_TENMO</name>
<dbReference type="NCBIfam" id="TIGR01126">
    <property type="entry name" value="pdi_dom"/>
    <property type="match status" value="2"/>
</dbReference>
<protein>
    <recommendedName>
        <fullName evidence="4">small monomeric GTPase</fullName>
        <ecNumber evidence="4">3.6.5.2</ecNumber>
    </recommendedName>
</protein>
<dbReference type="InterPro" id="IPR027417">
    <property type="entry name" value="P-loop_NTPase"/>
</dbReference>
<dbReference type="CDD" id="cd04150">
    <property type="entry name" value="Arf1_5_like"/>
    <property type="match status" value="1"/>
</dbReference>
<dbReference type="GO" id="GO:0015031">
    <property type="term" value="P:protein transport"/>
    <property type="evidence" value="ECO:0007669"/>
    <property type="project" value="UniProtKB-KW"/>
</dbReference>
<evidence type="ECO:0000256" key="10">
    <source>
        <dbReference type="ARBA" id="ARBA00022837"/>
    </source>
</evidence>
<dbReference type="InterPro" id="IPR036249">
    <property type="entry name" value="Thioredoxin-like_sf"/>
</dbReference>
<evidence type="ECO:0000313" key="25">
    <source>
        <dbReference type="EMBL" id="KAH0818490.1"/>
    </source>
</evidence>
<keyword evidence="21" id="KW-0175">Coiled coil</keyword>
<keyword evidence="5" id="KW-0813">Transport</keyword>
<evidence type="ECO:0000256" key="11">
    <source>
        <dbReference type="ARBA" id="ARBA00022892"/>
    </source>
</evidence>
<keyword evidence="10" id="KW-0106">Calcium</keyword>
<dbReference type="PROSITE" id="PS51417">
    <property type="entry name" value="ARF"/>
    <property type="match status" value="1"/>
</dbReference>
<dbReference type="GO" id="GO:0005509">
    <property type="term" value="F:calcium ion binding"/>
    <property type="evidence" value="ECO:0007669"/>
    <property type="project" value="InterPro"/>
</dbReference>
<evidence type="ECO:0000256" key="8">
    <source>
        <dbReference type="ARBA" id="ARBA00022737"/>
    </source>
</evidence>
<dbReference type="GO" id="GO:0000139">
    <property type="term" value="C:Golgi membrane"/>
    <property type="evidence" value="ECO:0007669"/>
    <property type="project" value="UniProtKB-SubCell"/>
</dbReference>
<evidence type="ECO:0000259" key="23">
    <source>
        <dbReference type="PROSITE" id="PS50222"/>
    </source>
</evidence>
<dbReference type="SMART" id="SM00175">
    <property type="entry name" value="RAB"/>
    <property type="match status" value="1"/>
</dbReference>
<dbReference type="GO" id="GO:0048731">
    <property type="term" value="P:system development"/>
    <property type="evidence" value="ECO:0007669"/>
    <property type="project" value="UniProtKB-ARBA"/>
</dbReference>
<evidence type="ECO:0000256" key="13">
    <source>
        <dbReference type="ARBA" id="ARBA00023034"/>
    </source>
</evidence>
<comment type="similarity">
    <text evidence="3">Belongs to the small GTPase superfamily. Arf family.</text>
</comment>
<dbReference type="GO" id="GO:0051649">
    <property type="term" value="P:establishment of localization in cell"/>
    <property type="evidence" value="ECO:0007669"/>
    <property type="project" value="UniProtKB-ARBA"/>
</dbReference>
<feature type="domain" description="Thioredoxin" evidence="24">
    <location>
        <begin position="665"/>
        <end position="810"/>
    </location>
</feature>
<evidence type="ECO:0000256" key="12">
    <source>
        <dbReference type="ARBA" id="ARBA00022927"/>
    </source>
</evidence>
<dbReference type="EC" id="3.6.5.2" evidence="4"/>
<keyword evidence="11" id="KW-0931">ER-Golgi transport</keyword>
<keyword evidence="8" id="KW-0677">Repeat</keyword>
<reference evidence="25" key="1">
    <citation type="journal article" date="2020" name="J Insects Food Feed">
        <title>The yellow mealworm (Tenebrio molitor) genome: a resource for the emerging insects as food and feed industry.</title>
        <authorList>
            <person name="Eriksson T."/>
            <person name="Andere A."/>
            <person name="Kelstrup H."/>
            <person name="Emery V."/>
            <person name="Picard C."/>
        </authorList>
    </citation>
    <scope>NUCLEOTIDE SEQUENCE</scope>
    <source>
        <strain evidence="25">Stoneville</strain>
        <tissue evidence="25">Whole head</tissue>
    </source>
</reference>
<dbReference type="GO" id="GO:0003756">
    <property type="term" value="F:protein disulfide isomerase activity"/>
    <property type="evidence" value="ECO:0007669"/>
    <property type="project" value="InterPro"/>
</dbReference>
<dbReference type="NCBIfam" id="TIGR00231">
    <property type="entry name" value="small_GTP"/>
    <property type="match status" value="1"/>
</dbReference>
<comment type="similarity">
    <text evidence="2 20">Belongs to the protein disulfide isomerase family.</text>
</comment>
<dbReference type="InterPro" id="IPR006689">
    <property type="entry name" value="Small_GTPase_ARF/SAR"/>
</dbReference>
<dbReference type="SMART" id="SM00178">
    <property type="entry name" value="SAR"/>
    <property type="match status" value="1"/>
</dbReference>
<comment type="subcellular location">
    <subcellularLocation>
        <location evidence="1">Golgi apparatus membrane</location>
        <topology evidence="1">Lipid-anchor</topology>
        <orientation evidence="1">Cytoplasmic side</orientation>
    </subcellularLocation>
</comment>
<dbReference type="Gene3D" id="3.40.30.10">
    <property type="entry name" value="Glutaredoxin"/>
    <property type="match status" value="3"/>
</dbReference>
<evidence type="ECO:0000256" key="22">
    <source>
        <dbReference type="SAM" id="MobiDB-lite"/>
    </source>
</evidence>
<dbReference type="Pfam" id="PF00025">
    <property type="entry name" value="Arf"/>
    <property type="match status" value="1"/>
</dbReference>
<feature type="coiled-coil region" evidence="21">
    <location>
        <begin position="345"/>
        <end position="372"/>
    </location>
</feature>
<feature type="domain" description="EF-hand" evidence="23">
    <location>
        <begin position="198"/>
        <end position="233"/>
    </location>
</feature>
<evidence type="ECO:0000256" key="7">
    <source>
        <dbReference type="ARBA" id="ARBA00022729"/>
    </source>
</evidence>
<reference evidence="25" key="2">
    <citation type="submission" date="2021-08" db="EMBL/GenBank/DDBJ databases">
        <authorList>
            <person name="Eriksson T."/>
        </authorList>
    </citation>
    <scope>NUCLEOTIDE SEQUENCE</scope>
    <source>
        <strain evidence="25">Stoneville</strain>
        <tissue evidence="25">Whole head</tissue>
    </source>
</reference>
<keyword evidence="12" id="KW-0653">Protein transport</keyword>
<evidence type="ECO:0000256" key="4">
    <source>
        <dbReference type="ARBA" id="ARBA00011984"/>
    </source>
</evidence>
<evidence type="ECO:0000256" key="3">
    <source>
        <dbReference type="ARBA" id="ARBA00010290"/>
    </source>
</evidence>
<feature type="domain" description="Thioredoxin" evidence="24">
    <location>
        <begin position="527"/>
        <end position="661"/>
    </location>
</feature>
<evidence type="ECO:0000256" key="21">
    <source>
        <dbReference type="SAM" id="Coils"/>
    </source>
</evidence>
<dbReference type="SUPFAM" id="SSF52540">
    <property type="entry name" value="P-loop containing nucleoside triphosphate hydrolases"/>
    <property type="match status" value="1"/>
</dbReference>
<evidence type="ECO:0000259" key="24">
    <source>
        <dbReference type="PROSITE" id="PS51352"/>
    </source>
</evidence>
<dbReference type="Pfam" id="PF12999">
    <property type="entry name" value="PRKCSH-like"/>
    <property type="match status" value="1"/>
</dbReference>
<dbReference type="SUPFAM" id="SSF47473">
    <property type="entry name" value="EF-hand"/>
    <property type="match status" value="1"/>
</dbReference>
<evidence type="ECO:0000256" key="1">
    <source>
        <dbReference type="ARBA" id="ARBA00004444"/>
    </source>
</evidence>
<dbReference type="Gene3D" id="3.40.50.300">
    <property type="entry name" value="P-loop containing nucleotide triphosphate hydrolases"/>
    <property type="match status" value="1"/>
</dbReference>
<keyword evidence="16" id="KW-0449">Lipoprotein</keyword>
<evidence type="ECO:0000256" key="9">
    <source>
        <dbReference type="ARBA" id="ARBA00022741"/>
    </source>
</evidence>
<evidence type="ECO:0000256" key="18">
    <source>
        <dbReference type="PIRSR" id="PIRSR606689-1"/>
    </source>
</evidence>
<dbReference type="GO" id="GO:0006457">
    <property type="term" value="P:protein folding"/>
    <property type="evidence" value="ECO:0007669"/>
    <property type="project" value="TreeGrafter"/>
</dbReference>
<dbReference type="GO" id="GO:0005525">
    <property type="term" value="F:GTP binding"/>
    <property type="evidence" value="ECO:0007669"/>
    <property type="project" value="UniProtKB-KW"/>
</dbReference>
<keyword evidence="9 18" id="KW-0547">Nucleotide-binding</keyword>